<dbReference type="Proteomes" id="UP000591131">
    <property type="component" value="Unassembled WGS sequence"/>
</dbReference>
<dbReference type="GO" id="GO:0007018">
    <property type="term" value="P:microtubule-based movement"/>
    <property type="evidence" value="ECO:0007669"/>
    <property type="project" value="InterPro"/>
</dbReference>
<dbReference type="OrthoDB" id="3176171at2759"/>
<dbReference type="AlphaFoldDB" id="A0A7J6N0S7"/>
<dbReference type="PROSITE" id="PS50067">
    <property type="entry name" value="KINESIN_MOTOR_2"/>
    <property type="match status" value="1"/>
</dbReference>
<evidence type="ECO:0000256" key="8">
    <source>
        <dbReference type="ARBA" id="ARBA00023212"/>
    </source>
</evidence>
<dbReference type="InterPro" id="IPR027417">
    <property type="entry name" value="P-loop_NTPase"/>
</dbReference>
<comment type="similarity">
    <text evidence="9">Belongs to the TRAFAC class myosin-kinesin ATPase superfamily. Kinesin family.</text>
</comment>
<comment type="caution">
    <text evidence="13">The sequence shown here is derived from an EMBL/GenBank/DDBJ whole genome shotgun (WGS) entry which is preliminary data.</text>
</comment>
<dbReference type="GO" id="GO:0005524">
    <property type="term" value="F:ATP binding"/>
    <property type="evidence" value="ECO:0007669"/>
    <property type="project" value="UniProtKB-UniRule"/>
</dbReference>
<keyword evidence="6 10" id="KW-0175">Coiled coil</keyword>
<evidence type="ECO:0000256" key="4">
    <source>
        <dbReference type="ARBA" id="ARBA00022741"/>
    </source>
</evidence>
<gene>
    <name evidence="13" type="ORF">FOL47_003019</name>
</gene>
<proteinExistence type="inferred from homology"/>
<keyword evidence="4 9" id="KW-0547">Nucleotide-binding</keyword>
<feature type="compositionally biased region" description="Polar residues" evidence="11">
    <location>
        <begin position="742"/>
        <end position="755"/>
    </location>
</feature>
<feature type="coiled-coil region" evidence="10">
    <location>
        <begin position="425"/>
        <end position="600"/>
    </location>
</feature>
<dbReference type="Pfam" id="PF01344">
    <property type="entry name" value="Kelch_1"/>
    <property type="match status" value="2"/>
</dbReference>
<name>A0A7J6N0S7_PERCH</name>
<keyword evidence="7 9" id="KW-0505">Motor protein</keyword>
<dbReference type="GO" id="GO:0005874">
    <property type="term" value="C:microtubule"/>
    <property type="evidence" value="ECO:0007669"/>
    <property type="project" value="UniProtKB-KW"/>
</dbReference>
<evidence type="ECO:0000256" key="2">
    <source>
        <dbReference type="ARBA" id="ARBA00022490"/>
    </source>
</evidence>
<dbReference type="SUPFAM" id="SSF52540">
    <property type="entry name" value="P-loop containing nucleoside triphosphate hydrolases"/>
    <property type="match status" value="1"/>
</dbReference>
<keyword evidence="5 9" id="KW-0067">ATP-binding</keyword>
<dbReference type="InterPro" id="IPR027640">
    <property type="entry name" value="Kinesin-like_fam"/>
</dbReference>
<evidence type="ECO:0000256" key="5">
    <source>
        <dbReference type="ARBA" id="ARBA00022840"/>
    </source>
</evidence>
<protein>
    <recommendedName>
        <fullName evidence="12">Kinesin motor domain-containing protein</fullName>
    </recommendedName>
</protein>
<feature type="binding site" evidence="9">
    <location>
        <begin position="111"/>
        <end position="118"/>
    </location>
    <ligand>
        <name>ATP</name>
        <dbReference type="ChEBI" id="CHEBI:30616"/>
    </ligand>
</feature>
<evidence type="ECO:0000313" key="14">
    <source>
        <dbReference type="Proteomes" id="UP000591131"/>
    </source>
</evidence>
<reference evidence="13 14" key="1">
    <citation type="submission" date="2020-04" db="EMBL/GenBank/DDBJ databases">
        <title>Perkinsus chesapeaki whole genome sequence.</title>
        <authorList>
            <person name="Bogema D.R."/>
        </authorList>
    </citation>
    <scope>NUCLEOTIDE SEQUENCE [LARGE SCALE GENOMIC DNA]</scope>
    <source>
        <strain evidence="13">ATCC PRA-425</strain>
    </source>
</reference>
<dbReference type="InterPro" id="IPR001752">
    <property type="entry name" value="Kinesin_motor_dom"/>
</dbReference>
<dbReference type="InterPro" id="IPR015915">
    <property type="entry name" value="Kelch-typ_b-propeller"/>
</dbReference>
<dbReference type="SMART" id="SM00612">
    <property type="entry name" value="Kelch"/>
    <property type="match status" value="4"/>
</dbReference>
<keyword evidence="8" id="KW-0206">Cytoskeleton</keyword>
<dbReference type="Gene3D" id="2.120.10.80">
    <property type="entry name" value="Kelch-type beta propeller"/>
    <property type="match status" value="2"/>
</dbReference>
<sequence>MTATHTSCTKDNTVSSKNTECVRVVIRCRPMSDQEVTDGRTQTVEMDTAYHLVTVYKPSSAQGQAREVAKEFTFDAVYPPKSSQAQIYEETAYPIVENVLEGYNGTIFAYGQTGTGKTHTMVGPAGGKKTDQHGMIPRAFEHLFKSIDESGGQGISYLVRASFLEIYNEEIRDLLSKNPKEKLELKDNPETGVFVKDLQAFVVKGVDEMRQVMAAGQRNRSVGATLMNVESSRSHSIFTITIETAEMKEDGQGHIRVGKLNMVDLAGSERQSKTGSTGETLKEATKINLSLSALGNVISALVDSRSTFVPYRDSKLTRLLQDSLGGNTKTVMVANIGPADYNYDETLSTLRYAHRAKSIKNKPRINEDPKDAMIREFQEEITRLKSQLAMQAGIAGGDGSGPREVTVEKVIEKVVHVHGPSEKEIEQIKEKMAEEQKEVHKKFEEERQKILVEKDKTEQERQNLLSELQRKEEQGEKQREQQVQLLDKLKQMEDKMLMGTKVIQQAAVQEKELKKARRALEKKKEEEERIRAKVKEQEEERLLLAEKYEAKDGQVLKLTNKLEKLWQKYKNASAEVDDLQREFQQEREDMLASIRALSKELKLKSLVIDYFIPPDEYQRIVDRSHYDQVDDSWEIGNIELAGNAQRTRPGSALGLKQPTTEFTRVARQHSANPRFRSEGILQTDLLPTDRLTQAGEIDPNRPMNSEVLSAIQSGLDENDYVPNGSVYFSYADVVGEPPRSANRPTQRPQSSNRRPVNTCGPLDMSRRTSSDSEYVPRCQWESLAWTDYNMQAKWAHCKVICPSNGGHQCIQGRFFYHSEAVPHILVMGGRSNQFTYHEESVIFDTYNSRWAPGGPLPEGISRVGAGCATLKDGRILLVGGYTDSVTSPSSRCDIYDPETGLWSPAAPLSLGRFGLGVATLANGFVYAAGGNTGLHGPTSLVEYYDPEEDTWFPAPPHHQLPYPTAGGRLVASHEGFMLHVVGGCSDTFTASEDVLTIDLSADFEHMEKYRGSSSNLPNPVGRWLVTHRLSSRRAAAAVCVDEDDNLIVSGGFTEPGSMRRELSSVEMIDLKDCQGQSHTVGDMANRRGGCVSVHIPGVGAVVVGGESTLLESSRLVPPSPDLFVDHEEDDLCRMGSPPRPISPRSRHGIALQHVAATPVTHRSQRQDVTDEDLSSPVVLPTVEVVGAGKWSILPFMPQERTAAAVAVLWKIPRGFFYKPLDALLDV</sequence>
<dbReference type="InterPro" id="IPR006652">
    <property type="entry name" value="Kelch_1"/>
</dbReference>
<dbReference type="EMBL" id="JAAPAO010000019">
    <property type="protein sequence ID" value="KAF4677177.1"/>
    <property type="molecule type" value="Genomic_DNA"/>
</dbReference>
<dbReference type="FunFam" id="3.40.850.10:FF:000029">
    <property type="entry name" value="Kinesin-like protein KIF17"/>
    <property type="match status" value="1"/>
</dbReference>
<accession>A0A7J6N0S7</accession>
<evidence type="ECO:0000256" key="3">
    <source>
        <dbReference type="ARBA" id="ARBA00022701"/>
    </source>
</evidence>
<dbReference type="GO" id="GO:0008017">
    <property type="term" value="F:microtubule binding"/>
    <property type="evidence" value="ECO:0007669"/>
    <property type="project" value="InterPro"/>
</dbReference>
<dbReference type="PANTHER" id="PTHR47969">
    <property type="entry name" value="CHROMOSOME-ASSOCIATED KINESIN KIF4A-RELATED"/>
    <property type="match status" value="1"/>
</dbReference>
<keyword evidence="3" id="KW-0493">Microtubule</keyword>
<evidence type="ECO:0000259" key="12">
    <source>
        <dbReference type="PROSITE" id="PS50067"/>
    </source>
</evidence>
<dbReference type="PROSITE" id="PS00411">
    <property type="entry name" value="KINESIN_MOTOR_1"/>
    <property type="match status" value="1"/>
</dbReference>
<dbReference type="InterPro" id="IPR036961">
    <property type="entry name" value="Kinesin_motor_dom_sf"/>
</dbReference>
<keyword evidence="2" id="KW-0963">Cytoplasm</keyword>
<organism evidence="13 14">
    <name type="scientific">Perkinsus chesapeaki</name>
    <name type="common">Clam parasite</name>
    <name type="synonym">Perkinsus andrewsi</name>
    <dbReference type="NCBI Taxonomy" id="330153"/>
    <lineage>
        <taxon>Eukaryota</taxon>
        <taxon>Sar</taxon>
        <taxon>Alveolata</taxon>
        <taxon>Perkinsozoa</taxon>
        <taxon>Perkinsea</taxon>
        <taxon>Perkinsida</taxon>
        <taxon>Perkinsidae</taxon>
        <taxon>Perkinsus</taxon>
    </lineage>
</organism>
<dbReference type="SMART" id="SM00129">
    <property type="entry name" value="KISc"/>
    <property type="match status" value="1"/>
</dbReference>
<evidence type="ECO:0000256" key="9">
    <source>
        <dbReference type="PROSITE-ProRule" id="PRU00283"/>
    </source>
</evidence>
<evidence type="ECO:0000256" key="11">
    <source>
        <dbReference type="SAM" id="MobiDB-lite"/>
    </source>
</evidence>
<dbReference type="Pfam" id="PF00225">
    <property type="entry name" value="Kinesin"/>
    <property type="match status" value="1"/>
</dbReference>
<feature type="domain" description="Kinesin motor" evidence="12">
    <location>
        <begin position="21"/>
        <end position="359"/>
    </location>
</feature>
<comment type="subcellular location">
    <subcellularLocation>
        <location evidence="1">Cytoplasm</location>
        <location evidence="1">Cytoskeleton</location>
    </subcellularLocation>
</comment>
<dbReference type="PRINTS" id="PR00380">
    <property type="entry name" value="KINESINHEAVY"/>
</dbReference>
<evidence type="ECO:0000313" key="13">
    <source>
        <dbReference type="EMBL" id="KAF4677177.1"/>
    </source>
</evidence>
<dbReference type="SUPFAM" id="SSF117281">
    <property type="entry name" value="Kelch motif"/>
    <property type="match status" value="1"/>
</dbReference>
<evidence type="ECO:0000256" key="6">
    <source>
        <dbReference type="ARBA" id="ARBA00023054"/>
    </source>
</evidence>
<keyword evidence="14" id="KW-1185">Reference proteome</keyword>
<evidence type="ECO:0000256" key="10">
    <source>
        <dbReference type="SAM" id="Coils"/>
    </source>
</evidence>
<dbReference type="Gene3D" id="3.40.850.10">
    <property type="entry name" value="Kinesin motor domain"/>
    <property type="match status" value="1"/>
</dbReference>
<evidence type="ECO:0000256" key="7">
    <source>
        <dbReference type="ARBA" id="ARBA00023175"/>
    </source>
</evidence>
<dbReference type="InterPro" id="IPR019821">
    <property type="entry name" value="Kinesin_motor_CS"/>
</dbReference>
<dbReference type="GO" id="GO:0003777">
    <property type="term" value="F:microtubule motor activity"/>
    <property type="evidence" value="ECO:0007669"/>
    <property type="project" value="InterPro"/>
</dbReference>
<evidence type="ECO:0000256" key="1">
    <source>
        <dbReference type="ARBA" id="ARBA00004245"/>
    </source>
</evidence>
<dbReference type="PANTHER" id="PTHR47969:SF21">
    <property type="entry name" value="KINESIN-LIKE PROTEIN"/>
    <property type="match status" value="1"/>
</dbReference>
<feature type="region of interest" description="Disordered" evidence="11">
    <location>
        <begin position="737"/>
        <end position="769"/>
    </location>
</feature>